<dbReference type="Pfam" id="PF02811">
    <property type="entry name" value="PHP"/>
    <property type="match status" value="1"/>
</dbReference>
<sequence>MFDLHTHHERCGHARGTMRDYVESAITQGLHTIGLSDHSPFFGEAADHALPGVAMPKSTFAAYIAEAMALREEYWGRINVLVGVESDYFPEHAELYRNVYARYDLDYLIGSVHVLDGVDLFRKERWEQADHADLKAAREQYCNLVAQSAEAGMFDVLGHIDVIKAACPEIASIATPAVDRMLRAIADADTVIEVNTSGKTKDCGGWYPSGDILERARKYGVKLTFGSDAHDPERVGDEHENVRDELRRLGFREWYVFERRRRIRMPL</sequence>
<evidence type="ECO:0000256" key="2">
    <source>
        <dbReference type="ARBA" id="ARBA00009152"/>
    </source>
</evidence>
<dbReference type="NCBIfam" id="NF005596">
    <property type="entry name" value="PRK07328.1"/>
    <property type="match status" value="1"/>
</dbReference>
<reference evidence="10 11" key="1">
    <citation type="submission" date="2023-03" db="EMBL/GenBank/DDBJ databases">
        <title>Draft genome sequence of Streptomyces sp. RB6PN23 isolated from peat swamp forest in Thailand.</title>
        <authorList>
            <person name="Klaysubun C."/>
            <person name="Duangmal K."/>
        </authorList>
    </citation>
    <scope>NUCLEOTIDE SEQUENCE [LARGE SCALE GENOMIC DNA]</scope>
    <source>
        <strain evidence="10 11">RB6PN23</strain>
    </source>
</reference>
<evidence type="ECO:0000256" key="1">
    <source>
        <dbReference type="ARBA" id="ARBA00004970"/>
    </source>
</evidence>
<accession>A0ABT5ZKD1</accession>
<keyword evidence="5 8" id="KW-0378">Hydrolase</keyword>
<feature type="domain" description="PHP" evidence="9">
    <location>
        <begin position="3"/>
        <end position="197"/>
    </location>
</feature>
<dbReference type="RefSeq" id="WP_276093730.1">
    <property type="nucleotide sequence ID" value="NZ_JARJBC010000007.1"/>
</dbReference>
<gene>
    <name evidence="10" type="ORF">P3G67_13770</name>
</gene>
<dbReference type="Proteomes" id="UP001216579">
    <property type="component" value="Unassembled WGS sequence"/>
</dbReference>
<dbReference type="EC" id="3.1.3.15" evidence="3 8"/>
<dbReference type="EMBL" id="JARJBC010000007">
    <property type="protein sequence ID" value="MDF3290293.1"/>
    <property type="molecule type" value="Genomic_DNA"/>
</dbReference>
<dbReference type="InterPro" id="IPR016195">
    <property type="entry name" value="Pol/histidinol_Pase-like"/>
</dbReference>
<comment type="caution">
    <text evidence="10">The sequence shown here is derived from an EMBL/GenBank/DDBJ whole genome shotgun (WGS) entry which is preliminary data.</text>
</comment>
<comment type="catalytic activity">
    <reaction evidence="7 8">
        <text>L-histidinol phosphate + H2O = L-histidinol + phosphate</text>
        <dbReference type="Rhea" id="RHEA:14465"/>
        <dbReference type="ChEBI" id="CHEBI:15377"/>
        <dbReference type="ChEBI" id="CHEBI:43474"/>
        <dbReference type="ChEBI" id="CHEBI:57699"/>
        <dbReference type="ChEBI" id="CHEBI:57980"/>
        <dbReference type="EC" id="3.1.3.15"/>
    </reaction>
</comment>
<dbReference type="SUPFAM" id="SSF89550">
    <property type="entry name" value="PHP domain-like"/>
    <property type="match status" value="1"/>
</dbReference>
<evidence type="ECO:0000256" key="8">
    <source>
        <dbReference type="RuleBase" id="RU366003"/>
    </source>
</evidence>
<name>A0ABT5ZKD1_9ACTN</name>
<dbReference type="Gene3D" id="3.20.20.140">
    <property type="entry name" value="Metal-dependent hydrolases"/>
    <property type="match status" value="1"/>
</dbReference>
<organism evidence="10 11">
    <name type="scientific">Streptomyces silvisoli</name>
    <dbReference type="NCBI Taxonomy" id="3034235"/>
    <lineage>
        <taxon>Bacteria</taxon>
        <taxon>Bacillati</taxon>
        <taxon>Actinomycetota</taxon>
        <taxon>Actinomycetes</taxon>
        <taxon>Kitasatosporales</taxon>
        <taxon>Streptomycetaceae</taxon>
        <taxon>Streptomyces</taxon>
    </lineage>
</organism>
<comment type="similarity">
    <text evidence="2 8">Belongs to the PHP hydrolase family. HisK subfamily.</text>
</comment>
<dbReference type="InterPro" id="IPR010140">
    <property type="entry name" value="Histidinol_P_phosphatase_HisJ"/>
</dbReference>
<evidence type="ECO:0000256" key="4">
    <source>
        <dbReference type="ARBA" id="ARBA00022605"/>
    </source>
</evidence>
<proteinExistence type="inferred from homology"/>
<protein>
    <recommendedName>
        <fullName evidence="3 8">Histidinol-phosphatase</fullName>
        <shortName evidence="8">HolPase</shortName>
        <ecNumber evidence="3 8">3.1.3.15</ecNumber>
    </recommendedName>
</protein>
<evidence type="ECO:0000259" key="9">
    <source>
        <dbReference type="Pfam" id="PF02811"/>
    </source>
</evidence>
<keyword evidence="6 8" id="KW-0368">Histidine biosynthesis</keyword>
<comment type="pathway">
    <text evidence="1 8">Amino-acid biosynthesis; L-histidine biosynthesis; L-histidine from 5-phospho-alpha-D-ribose 1-diphosphate: step 8/9.</text>
</comment>
<dbReference type="CDD" id="cd12110">
    <property type="entry name" value="PHP_HisPPase_Hisj_like"/>
    <property type="match status" value="1"/>
</dbReference>
<evidence type="ECO:0000256" key="5">
    <source>
        <dbReference type="ARBA" id="ARBA00022801"/>
    </source>
</evidence>
<dbReference type="NCBIfam" id="TIGR01856">
    <property type="entry name" value="hisJ_fam"/>
    <property type="match status" value="1"/>
</dbReference>
<evidence type="ECO:0000313" key="10">
    <source>
        <dbReference type="EMBL" id="MDF3290293.1"/>
    </source>
</evidence>
<dbReference type="InterPro" id="IPR004013">
    <property type="entry name" value="PHP_dom"/>
</dbReference>
<evidence type="ECO:0000256" key="6">
    <source>
        <dbReference type="ARBA" id="ARBA00023102"/>
    </source>
</evidence>
<evidence type="ECO:0000313" key="11">
    <source>
        <dbReference type="Proteomes" id="UP001216579"/>
    </source>
</evidence>
<keyword evidence="11" id="KW-1185">Reference proteome</keyword>
<evidence type="ECO:0000256" key="3">
    <source>
        <dbReference type="ARBA" id="ARBA00013085"/>
    </source>
</evidence>
<evidence type="ECO:0000256" key="7">
    <source>
        <dbReference type="ARBA" id="ARBA00049158"/>
    </source>
</evidence>
<dbReference type="PANTHER" id="PTHR21039">
    <property type="entry name" value="HISTIDINOL PHOSPHATASE-RELATED"/>
    <property type="match status" value="1"/>
</dbReference>
<dbReference type="PANTHER" id="PTHR21039:SF0">
    <property type="entry name" value="HISTIDINOL-PHOSPHATASE"/>
    <property type="match status" value="1"/>
</dbReference>
<keyword evidence="4 8" id="KW-0028">Amino-acid biosynthesis</keyword>